<dbReference type="OrthoDB" id="2139606at2759"/>
<keyword evidence="9 14" id="KW-1133">Transmembrane helix</keyword>
<evidence type="ECO:0000256" key="8">
    <source>
        <dbReference type="ARBA" id="ARBA00022968"/>
    </source>
</evidence>
<evidence type="ECO:0000256" key="1">
    <source>
        <dbReference type="ARBA" id="ARBA00001936"/>
    </source>
</evidence>
<evidence type="ECO:0000313" key="17">
    <source>
        <dbReference type="Proteomes" id="UP000626092"/>
    </source>
</evidence>
<dbReference type="GO" id="GO:0030246">
    <property type="term" value="F:carbohydrate binding"/>
    <property type="evidence" value="ECO:0007669"/>
    <property type="project" value="InterPro"/>
</dbReference>
<proteinExistence type="inferred from homology"/>
<dbReference type="UniPathway" id="UPA00378"/>
<dbReference type="PANTHER" id="PTHR11214:SF129">
    <property type="entry name" value="BETA-1,3-GALACTOSYLTRANSFERASE GALT1"/>
    <property type="match status" value="1"/>
</dbReference>
<evidence type="ECO:0000256" key="6">
    <source>
        <dbReference type="ARBA" id="ARBA00022679"/>
    </source>
</evidence>
<reference evidence="16" key="1">
    <citation type="submission" date="2019-11" db="EMBL/GenBank/DDBJ databases">
        <authorList>
            <person name="Liu Y."/>
            <person name="Hou J."/>
            <person name="Li T.-Q."/>
            <person name="Guan C.-H."/>
            <person name="Wu X."/>
            <person name="Wu H.-Z."/>
            <person name="Ling F."/>
            <person name="Zhang R."/>
            <person name="Shi X.-G."/>
            <person name="Ren J.-P."/>
            <person name="Chen E.-F."/>
            <person name="Sun J.-M."/>
        </authorList>
    </citation>
    <scope>NUCLEOTIDE SEQUENCE</scope>
    <source>
        <strain evidence="16">Adult_tree_wgs_1</strain>
        <tissue evidence="16">Leaves</tissue>
    </source>
</reference>
<dbReference type="Pfam" id="PF01762">
    <property type="entry name" value="Galactosyl_T"/>
    <property type="match status" value="1"/>
</dbReference>
<comment type="pathway">
    <text evidence="3">Protein modification; protein glycosylation.</text>
</comment>
<dbReference type="SUPFAM" id="SSF49899">
    <property type="entry name" value="Concanavalin A-like lectins/glucanases"/>
    <property type="match status" value="1"/>
</dbReference>
<dbReference type="SMART" id="SM00908">
    <property type="entry name" value="Gal-bind_lectin"/>
    <property type="match status" value="1"/>
</dbReference>
<evidence type="ECO:0000256" key="4">
    <source>
        <dbReference type="ARBA" id="ARBA00008661"/>
    </source>
</evidence>
<evidence type="ECO:0000256" key="9">
    <source>
        <dbReference type="ARBA" id="ARBA00022989"/>
    </source>
</evidence>
<evidence type="ECO:0000256" key="2">
    <source>
        <dbReference type="ARBA" id="ARBA00004323"/>
    </source>
</evidence>
<keyword evidence="11 14" id="KW-0472">Membrane</keyword>
<dbReference type="SMART" id="SM00276">
    <property type="entry name" value="GLECT"/>
    <property type="match status" value="1"/>
</dbReference>
<dbReference type="Pfam" id="PF00337">
    <property type="entry name" value="Gal-bind_lectin"/>
    <property type="match status" value="1"/>
</dbReference>
<evidence type="ECO:0000256" key="5">
    <source>
        <dbReference type="ARBA" id="ARBA00022676"/>
    </source>
</evidence>
<sequence length="642" mass="72075">MMHKGVSSEMKKWYVGVLVASLFMLVILLRYGVTKYPVSENYLTSSFAPNKTKPLEWINSGAPPAVQNPENGSQVVSANTIISALFAQRNLSNEGKQTLQTWNLLKHLIENAHVLPNAMKATKEAGHAWNDLMASVEAERIAYGNESFHRKGKEKQCPHFLSEMNATGLDNSGFKLQVPCGLTQGSSITVIGIPSGLLGNFRIDLTGELLPGESDPPIILHYNVRLHGDKITEFPVIVQNTWTAAHDWGEEERCPSPDPKKIKKVDELEECNKMVGKDDNRVLAVGTHSNDSRKFVSDGSKTKTYFPFKQGYLSVATLRVGTEGIQMTVDGKHITSFTVRESLEPWLVSEVRISGDIKLISVVASGLPTSEDTDHIIDLDALISPPLPYRKPLDLFIGVFSTANNFKRRMAVRRTWMQYPAVRSGAVVVRFFVGLHRNQMVNDELWNEAQTYHDIQLMPFVDYYSLITWKTLAICIFGTEVVSAKFIMKTDDDSFVRVDEVLASLNRINVTHGLLYGLINSDSQPHRNPDSKWYITNEEWADEKYPPFAHGPGYVVSCDIAKAVCKKHKKGRLKMFKLEDVAMGMWIADVQKGGLKVRYEKDERIFNEGCKDGYVVAHYQGPRDMLCLWQKLIEGKPAKCCG</sequence>
<evidence type="ECO:0000256" key="11">
    <source>
        <dbReference type="ARBA" id="ARBA00023136"/>
    </source>
</evidence>
<dbReference type="EMBL" id="WJXA01000012">
    <property type="protein sequence ID" value="KAF7123837.1"/>
    <property type="molecule type" value="Genomic_DNA"/>
</dbReference>
<evidence type="ECO:0000256" key="10">
    <source>
        <dbReference type="ARBA" id="ARBA00023034"/>
    </source>
</evidence>
<dbReference type="Gene3D" id="3.90.550.50">
    <property type="match status" value="1"/>
</dbReference>
<dbReference type="AlphaFoldDB" id="A0A834G1M6"/>
<organism evidence="16 17">
    <name type="scientific">Rhododendron simsii</name>
    <name type="common">Sims's rhododendron</name>
    <dbReference type="NCBI Taxonomy" id="118357"/>
    <lineage>
        <taxon>Eukaryota</taxon>
        <taxon>Viridiplantae</taxon>
        <taxon>Streptophyta</taxon>
        <taxon>Embryophyta</taxon>
        <taxon>Tracheophyta</taxon>
        <taxon>Spermatophyta</taxon>
        <taxon>Magnoliopsida</taxon>
        <taxon>eudicotyledons</taxon>
        <taxon>Gunneridae</taxon>
        <taxon>Pentapetalae</taxon>
        <taxon>asterids</taxon>
        <taxon>Ericales</taxon>
        <taxon>Ericaceae</taxon>
        <taxon>Ericoideae</taxon>
        <taxon>Rhodoreae</taxon>
        <taxon>Rhododendron</taxon>
    </lineage>
</organism>
<dbReference type="GO" id="GO:1901137">
    <property type="term" value="P:carbohydrate derivative biosynthetic process"/>
    <property type="evidence" value="ECO:0007669"/>
    <property type="project" value="UniProtKB-ARBA"/>
</dbReference>
<comment type="subcellular location">
    <subcellularLocation>
        <location evidence="2">Golgi apparatus membrane</location>
        <topology evidence="2">Single-pass type II membrane protein</topology>
    </subcellularLocation>
</comment>
<keyword evidence="10" id="KW-0333">Golgi apparatus</keyword>
<name>A0A834G1M6_RHOSS</name>
<keyword evidence="6" id="KW-0808">Transferase</keyword>
<evidence type="ECO:0000259" key="15">
    <source>
        <dbReference type="PROSITE" id="PS51304"/>
    </source>
</evidence>
<feature type="domain" description="Galectin" evidence="15">
    <location>
        <begin position="174"/>
        <end position="365"/>
    </location>
</feature>
<keyword evidence="8" id="KW-0735">Signal-anchor</keyword>
<evidence type="ECO:0000256" key="7">
    <source>
        <dbReference type="ARBA" id="ARBA00022692"/>
    </source>
</evidence>
<evidence type="ECO:0000313" key="16">
    <source>
        <dbReference type="EMBL" id="KAF7123837.1"/>
    </source>
</evidence>
<comment type="similarity">
    <text evidence="4">Belongs to the glycosyltransferase 31 family.</text>
</comment>
<dbReference type="Gene3D" id="2.60.120.200">
    <property type="match status" value="1"/>
</dbReference>
<dbReference type="PROSITE" id="PS51304">
    <property type="entry name" value="GALECTIN"/>
    <property type="match status" value="1"/>
</dbReference>
<keyword evidence="5" id="KW-0328">Glycosyltransferase</keyword>
<keyword evidence="7 14" id="KW-0812">Transmembrane</keyword>
<dbReference type="InterPro" id="IPR001079">
    <property type="entry name" value="Galectin_CRD"/>
</dbReference>
<protein>
    <recommendedName>
        <fullName evidence="15">Galectin domain-containing protein</fullName>
    </recommendedName>
</protein>
<evidence type="ECO:0000256" key="12">
    <source>
        <dbReference type="ARBA" id="ARBA00023180"/>
    </source>
</evidence>
<dbReference type="GO" id="GO:0010488">
    <property type="term" value="F:UDP-galactose:N-glycan beta-1,3-galactosyltransferase activity"/>
    <property type="evidence" value="ECO:0007669"/>
    <property type="project" value="TreeGrafter"/>
</dbReference>
<keyword evidence="13" id="KW-0464">Manganese</keyword>
<feature type="transmembrane region" description="Helical" evidence="14">
    <location>
        <begin position="12"/>
        <end position="33"/>
    </location>
</feature>
<dbReference type="InterPro" id="IPR013320">
    <property type="entry name" value="ConA-like_dom_sf"/>
</dbReference>
<keyword evidence="12" id="KW-0325">Glycoprotein</keyword>
<dbReference type="CDD" id="cd00070">
    <property type="entry name" value="GLECT"/>
    <property type="match status" value="1"/>
</dbReference>
<dbReference type="PANTHER" id="PTHR11214">
    <property type="entry name" value="BETA-1,3-N-ACETYLGLUCOSAMINYLTRANSFERASE"/>
    <property type="match status" value="1"/>
</dbReference>
<dbReference type="Proteomes" id="UP000626092">
    <property type="component" value="Unassembled WGS sequence"/>
</dbReference>
<accession>A0A834G1M6</accession>
<comment type="caution">
    <text evidence="16">The sequence shown here is derived from an EMBL/GenBank/DDBJ whole genome shotgun (WGS) entry which is preliminary data.</text>
</comment>
<evidence type="ECO:0000256" key="13">
    <source>
        <dbReference type="ARBA" id="ARBA00023211"/>
    </source>
</evidence>
<evidence type="ECO:0000256" key="3">
    <source>
        <dbReference type="ARBA" id="ARBA00004922"/>
    </source>
</evidence>
<dbReference type="FunFam" id="3.90.550.50:FF:000015">
    <property type="entry name" value="Beta-1,3-galactosyltransferase GALT1"/>
    <property type="match status" value="1"/>
</dbReference>
<keyword evidence="17" id="KW-1185">Reference proteome</keyword>
<dbReference type="GO" id="GO:0000139">
    <property type="term" value="C:Golgi membrane"/>
    <property type="evidence" value="ECO:0007669"/>
    <property type="project" value="UniProtKB-SubCell"/>
</dbReference>
<evidence type="ECO:0000256" key="14">
    <source>
        <dbReference type="SAM" id="Phobius"/>
    </source>
</evidence>
<gene>
    <name evidence="16" type="ORF">RHSIM_Rhsim12G0064000</name>
</gene>
<comment type="cofactor">
    <cofactor evidence="1">
        <name>Mn(2+)</name>
        <dbReference type="ChEBI" id="CHEBI:29035"/>
    </cofactor>
</comment>
<dbReference type="InterPro" id="IPR002659">
    <property type="entry name" value="Glyco_trans_31"/>
</dbReference>